<dbReference type="PROSITE" id="PS51257">
    <property type="entry name" value="PROKAR_LIPOPROTEIN"/>
    <property type="match status" value="1"/>
</dbReference>
<evidence type="ECO:0000313" key="2">
    <source>
        <dbReference type="Proteomes" id="UP000319700"/>
    </source>
</evidence>
<dbReference type="AlphaFoldDB" id="A0A502F010"/>
<protein>
    <submittedName>
        <fullName evidence="1">Uncharacterized protein</fullName>
    </submittedName>
</protein>
<dbReference type="OrthoDB" id="1255012at2"/>
<proteinExistence type="predicted"/>
<sequence length="152" mass="17363">MKKFVLLVSTIVICITTQSCSQKKENSNKYLQDYNTIIFESKRKKICVSDDFSSLEEWIKEKNGEYKQVQKKLNFSKNERDSLAKYAYRIINQPTLATKVLTCGAGENITIEISYGSTSISCKYSSIESWSSLSNDNKKLYEILNAKTAIPK</sequence>
<evidence type="ECO:0000313" key="1">
    <source>
        <dbReference type="EMBL" id="TPG41771.1"/>
    </source>
</evidence>
<dbReference type="Proteomes" id="UP000319700">
    <property type="component" value="Unassembled WGS sequence"/>
</dbReference>
<gene>
    <name evidence="1" type="ORF">EAH81_09855</name>
</gene>
<reference evidence="1 2" key="1">
    <citation type="journal article" date="2019" name="Environ. Microbiol.">
        <title>Species interactions and distinct microbial communities in high Arctic permafrost affected cryosols are associated with the CH4 and CO2 gas fluxes.</title>
        <authorList>
            <person name="Altshuler I."/>
            <person name="Hamel J."/>
            <person name="Turney S."/>
            <person name="Magnuson E."/>
            <person name="Levesque R."/>
            <person name="Greer C."/>
            <person name="Whyte L.G."/>
        </authorList>
    </citation>
    <scope>NUCLEOTIDE SEQUENCE [LARGE SCALE GENOMIC DNA]</scope>
    <source>
        <strain evidence="1 2">42</strain>
    </source>
</reference>
<dbReference type="RefSeq" id="WP_140506356.1">
    <property type="nucleotide sequence ID" value="NZ_RCZH01000005.1"/>
</dbReference>
<organism evidence="1 2">
    <name type="scientific">Flavobacterium pectinovorum</name>
    <dbReference type="NCBI Taxonomy" id="29533"/>
    <lineage>
        <taxon>Bacteria</taxon>
        <taxon>Pseudomonadati</taxon>
        <taxon>Bacteroidota</taxon>
        <taxon>Flavobacteriia</taxon>
        <taxon>Flavobacteriales</taxon>
        <taxon>Flavobacteriaceae</taxon>
        <taxon>Flavobacterium</taxon>
    </lineage>
</organism>
<keyword evidence="2" id="KW-1185">Reference proteome</keyword>
<accession>A0A502F010</accession>
<comment type="caution">
    <text evidence="1">The sequence shown here is derived from an EMBL/GenBank/DDBJ whole genome shotgun (WGS) entry which is preliminary data.</text>
</comment>
<name>A0A502F010_9FLAO</name>
<dbReference type="EMBL" id="RCZH01000005">
    <property type="protein sequence ID" value="TPG41771.1"/>
    <property type="molecule type" value="Genomic_DNA"/>
</dbReference>